<protein>
    <submittedName>
        <fullName evidence="1">Uncharacterized protein</fullName>
    </submittedName>
</protein>
<gene>
    <name evidence="1" type="ORF">BGG17_01340</name>
</gene>
<dbReference type="AlphaFoldDB" id="A0A5T0F4L5"/>
<comment type="caution">
    <text evidence="1">The sequence shown here is derived from an EMBL/GenBank/DDBJ whole genome shotgun (WGS) entry which is preliminary data.</text>
</comment>
<proteinExistence type="predicted"/>
<name>A0A5T0F4L5_CAMJU</name>
<evidence type="ECO:0000313" key="1">
    <source>
        <dbReference type="EMBL" id="EAJ8024018.1"/>
    </source>
</evidence>
<sequence length="218" mass="26357">MQEKIQILMDLLEINKAQATDIVGRYLKSVKDIHAFLDFYFETLERENIVGTTYEKLRRVCKRAEIEFKKRFEDKEIFLEWLKNKYKNSPFFRLLESDFKYSYVCYDGQGNLFKRLAKSINMLVCLNNFGELTYEDGEMLKNNEFKHALIDFIFKNQERIGKDIYIYINTSYKIKGYTSLSHEEEYNNFKKVQKKFFKENQEEFQKKVKVKMAFKNIS</sequence>
<accession>A0A5T0F4L5</accession>
<reference evidence="1" key="1">
    <citation type="submission" date="2018-05" db="EMBL/GenBank/DDBJ databases">
        <authorList>
            <consortium name="PulseNet: The National Subtyping Network for Foodborne Disease Surveillance"/>
            <person name="Tarr C.L."/>
            <person name="Trees E."/>
            <person name="Katz L.S."/>
            <person name="Carleton-Romer H.A."/>
            <person name="Stroika S."/>
            <person name="Kucerova Z."/>
            <person name="Roache K.F."/>
            <person name="Sabol A.L."/>
            <person name="Besser J."/>
            <person name="Gerner-Smidt P."/>
        </authorList>
    </citation>
    <scope>NUCLEOTIDE SEQUENCE</scope>
    <source>
        <strain evidence="1">PNUSAC000766</strain>
    </source>
</reference>
<dbReference type="EMBL" id="AACAVU010000001">
    <property type="protein sequence ID" value="EAJ8024018.1"/>
    <property type="molecule type" value="Genomic_DNA"/>
</dbReference>
<organism evidence="1">
    <name type="scientific">Campylobacter jejuni</name>
    <dbReference type="NCBI Taxonomy" id="197"/>
    <lineage>
        <taxon>Bacteria</taxon>
        <taxon>Pseudomonadati</taxon>
        <taxon>Campylobacterota</taxon>
        <taxon>Epsilonproteobacteria</taxon>
        <taxon>Campylobacterales</taxon>
        <taxon>Campylobacteraceae</taxon>
        <taxon>Campylobacter</taxon>
    </lineage>
</organism>